<accession>A0A378VTE3</accession>
<dbReference type="PANTHER" id="PTHR35891">
    <property type="entry name" value="THIOL:DISULFIDE INTERCHANGE PROTEIN DSBA"/>
    <property type="match status" value="1"/>
</dbReference>
<dbReference type="GO" id="GO:0003756">
    <property type="term" value="F:protein disulfide isomerase activity"/>
    <property type="evidence" value="ECO:0007669"/>
    <property type="project" value="UniProtKB-EC"/>
</dbReference>
<dbReference type="EC" id="5.3.4.1" evidence="1"/>
<dbReference type="InterPro" id="IPR036249">
    <property type="entry name" value="Thioredoxin-like_sf"/>
</dbReference>
<keyword evidence="1" id="KW-0413">Isomerase</keyword>
<gene>
    <name evidence="1" type="ORF">NCTC11421_00152</name>
</gene>
<dbReference type="InterPro" id="IPR050824">
    <property type="entry name" value="Thiol_disulfide_DsbA"/>
</dbReference>
<proteinExistence type="predicted"/>
<organism evidence="1">
    <name type="scientific">Neisseria gonorrhoeae</name>
    <dbReference type="NCBI Taxonomy" id="485"/>
    <lineage>
        <taxon>Bacteria</taxon>
        <taxon>Pseudomonadati</taxon>
        <taxon>Pseudomonadota</taxon>
        <taxon>Betaproteobacteria</taxon>
        <taxon>Neisseriales</taxon>
        <taxon>Neisseriaceae</taxon>
        <taxon>Neisseria</taxon>
    </lineage>
</organism>
<dbReference type="Gene3D" id="3.40.30.10">
    <property type="entry name" value="Glutaredoxin"/>
    <property type="match status" value="1"/>
</dbReference>
<dbReference type="PANTHER" id="PTHR35891:SF3">
    <property type="entry name" value="THIOL:DISULFIDE INTERCHANGE PROTEIN DSBL"/>
    <property type="match status" value="1"/>
</dbReference>
<dbReference type="AlphaFoldDB" id="A0A378VTE3"/>
<dbReference type="SUPFAM" id="SSF52833">
    <property type="entry name" value="Thioredoxin-like"/>
    <property type="match status" value="1"/>
</dbReference>
<evidence type="ECO:0000313" key="1">
    <source>
        <dbReference type="EMBL" id="SUA20074.1"/>
    </source>
</evidence>
<name>A0A378VTE3_NEIGO</name>
<protein>
    <submittedName>
        <fullName evidence="1">DsbA family thiol:disulfide interchange protein</fullName>
        <ecNumber evidence="1">5.3.4.1</ecNumber>
    </submittedName>
</protein>
<sequence length="91" mass="10452">MEFFGYFCVHCHHFDPLLLKLGKALPSDTYLRTEHVVWRPEMLGLARMAAAVKLSGLKYQANSAVFKAVYEQKSVWKTGLLPEMGFISKRF</sequence>
<reference evidence="1" key="1">
    <citation type="submission" date="2018-06" db="EMBL/GenBank/DDBJ databases">
        <authorList>
            <consortium name="Pathogen Informatics"/>
            <person name="Doyle S."/>
        </authorList>
    </citation>
    <scope>NUCLEOTIDE SEQUENCE [LARGE SCALE GENOMIC DNA]</scope>
    <source>
        <strain evidence="1">NCTC11421</strain>
    </source>
</reference>
<dbReference type="EMBL" id="UGRI01000001">
    <property type="protein sequence ID" value="SUA20074.1"/>
    <property type="molecule type" value="Genomic_DNA"/>
</dbReference>